<evidence type="ECO:0000256" key="3">
    <source>
        <dbReference type="ARBA" id="ARBA00023157"/>
    </source>
</evidence>
<dbReference type="OrthoDB" id="409374at2759"/>
<dbReference type="STRING" id="5888.A0CTR9"/>
<feature type="transmembrane region" description="Helical" evidence="5">
    <location>
        <begin position="928"/>
        <end position="949"/>
    </location>
</feature>
<dbReference type="HOGENOM" id="CLU_298360_0_0_1"/>
<proteinExistence type="predicted"/>
<sequence length="1008" mass="116944">MLIFLSQLQYQWTWLSLIIDNLCYSICGDKIITQDEQCDDGNFIIGDGCHLCQFNCQDSCLYCLQGICYDCQEGYQLIQSKCYSICGDGLQKNNEQCDINSSLQIYQNCQSCQLTCNLNCLLCQLGICYQCKDGYELSSNKKYCIKSLEYSFMIIEYCHIQIGNSCIQCEDYVYFENFEYMCNLIVAPQSLCQQQLKLSPYLDSFTNTCIIDYNMNKCPKTCKKCVHYKCLECEFGYYGNQCMPKCGDGIIVQEEECDDRREYELDTCLNCKFYCPQYCEFCAYGICTNCISGFYLDIVSNSCNSVCGDKILASDEACDDGNDLKYDGCYQCKYQCQTECLDCQFGQCTLCESPLILIQSKSICEQLASCEDLKGLYYDNQSNDCFTQCGDGIVAGNEYCDDKNDVPYDGCYECKFQCTLYCQICNQGECFQCQNDYTLQNNQCSFNKENDDLNLSNTEETQNNNASNNNNTSYGQNPEWLSLNENMLCRGYECVYSKKPSMKLTYKTQSFALQYVDITFDQEVKFSDEVQKDKNLFNISINDLDSQYYNIKINSIQDISFDLQHAQYQVQIELFLELQTKPVLLVQLNQEIINGNNQSLFNSNQSITLQTPKIMSEQLKQVSNYAQQSNKAFMIGAISICVISLVSGESSFVVETLNLLQYQSFLRFINVEYPENLYIYFQAQELLSISSYLQLFQFDDYLNLITRKEKQIDLNGKFQQYNVEADLFTNILPQLIQFLVLVTLLYFAENLYNILFRLIKYLRHLKNEKTSQSKILFVMINLILVCKNCFKSLMKTRYLQNYDQIIQLIYVNSWDLIFKVILQLHYIQIDNLRSFLSTFSASLIIFACISILLKSFSLCSDPQEKYFIEQLDIKFITLDISRTLFFHVVLILFQEQQILQFLLISLSNIAQCYIIYQYKQCSYMNRIIFLTTEGVLTVFSLSQFLYFDIGQLYISYKSKITLGFIHMGFLIMSLGIVCVKQLFPFVKNIWKLVFKGKKVKVASSQLFS</sequence>
<name>A0CTR9_PARTE</name>
<feature type="transmembrane region" description="Helical" evidence="5">
    <location>
        <begin position="735"/>
        <end position="755"/>
    </location>
</feature>
<feature type="transmembrane region" description="Helical" evidence="5">
    <location>
        <begin position="834"/>
        <end position="853"/>
    </location>
</feature>
<dbReference type="KEGG" id="ptm:GSPATT00010420001"/>
<dbReference type="RefSeq" id="XP_001441583.1">
    <property type="nucleotide sequence ID" value="XM_001441546.1"/>
</dbReference>
<dbReference type="EMBL" id="CT868174">
    <property type="protein sequence ID" value="CAK74186.1"/>
    <property type="molecule type" value="Genomic_DNA"/>
</dbReference>
<evidence type="ECO:0000313" key="7">
    <source>
        <dbReference type="Proteomes" id="UP000000600"/>
    </source>
</evidence>
<dbReference type="InterPro" id="IPR009030">
    <property type="entry name" value="Growth_fac_rcpt_cys_sf"/>
</dbReference>
<dbReference type="OMA" id="NCETINH"/>
<accession>A0CTR9</accession>
<dbReference type="SUPFAM" id="SSF57184">
    <property type="entry name" value="Growth factor receptor domain"/>
    <property type="match status" value="3"/>
</dbReference>
<evidence type="ECO:0000256" key="1">
    <source>
        <dbReference type="ARBA" id="ARBA00022729"/>
    </source>
</evidence>
<keyword evidence="5" id="KW-1133">Transmembrane helix</keyword>
<keyword evidence="5" id="KW-0472">Membrane</keyword>
<evidence type="ECO:0000256" key="2">
    <source>
        <dbReference type="ARBA" id="ARBA00022737"/>
    </source>
</evidence>
<protein>
    <recommendedName>
        <fullName evidence="8">TNFR-Cys domain-containing protein</fullName>
    </recommendedName>
</protein>
<dbReference type="AlphaFoldDB" id="A0CTR9"/>
<evidence type="ECO:0000313" key="6">
    <source>
        <dbReference type="EMBL" id="CAK74186.1"/>
    </source>
</evidence>
<evidence type="ECO:0000256" key="4">
    <source>
        <dbReference type="SAM" id="MobiDB-lite"/>
    </source>
</evidence>
<dbReference type="GeneID" id="5027368"/>
<feature type="compositionally biased region" description="Low complexity" evidence="4">
    <location>
        <begin position="456"/>
        <end position="473"/>
    </location>
</feature>
<dbReference type="InterPro" id="IPR011936">
    <property type="entry name" value="Myxo_disulph_rpt"/>
</dbReference>
<dbReference type="Proteomes" id="UP000000600">
    <property type="component" value="Unassembled WGS sequence"/>
</dbReference>
<dbReference type="NCBIfam" id="TIGR02232">
    <property type="entry name" value="myxo_disulf_rpt"/>
    <property type="match status" value="2"/>
</dbReference>
<evidence type="ECO:0000256" key="5">
    <source>
        <dbReference type="SAM" id="Phobius"/>
    </source>
</evidence>
<organism evidence="6 7">
    <name type="scientific">Paramecium tetraurelia</name>
    <dbReference type="NCBI Taxonomy" id="5888"/>
    <lineage>
        <taxon>Eukaryota</taxon>
        <taxon>Sar</taxon>
        <taxon>Alveolata</taxon>
        <taxon>Ciliophora</taxon>
        <taxon>Intramacronucleata</taxon>
        <taxon>Oligohymenophorea</taxon>
        <taxon>Peniculida</taxon>
        <taxon>Parameciidae</taxon>
        <taxon>Paramecium</taxon>
    </lineage>
</organism>
<feature type="region of interest" description="Disordered" evidence="4">
    <location>
        <begin position="455"/>
        <end position="475"/>
    </location>
</feature>
<gene>
    <name evidence="6" type="ORF">GSPATT00010420001</name>
</gene>
<evidence type="ECO:0008006" key="8">
    <source>
        <dbReference type="Google" id="ProtNLM"/>
    </source>
</evidence>
<keyword evidence="2" id="KW-0677">Repeat</keyword>
<reference evidence="6 7" key="1">
    <citation type="journal article" date="2006" name="Nature">
        <title>Global trends of whole-genome duplications revealed by the ciliate Paramecium tetraurelia.</title>
        <authorList>
            <consortium name="Genoscope"/>
            <person name="Aury J.-M."/>
            <person name="Jaillon O."/>
            <person name="Duret L."/>
            <person name="Noel B."/>
            <person name="Jubin C."/>
            <person name="Porcel B.M."/>
            <person name="Segurens B."/>
            <person name="Daubin V."/>
            <person name="Anthouard V."/>
            <person name="Aiach N."/>
            <person name="Arnaiz O."/>
            <person name="Billaut A."/>
            <person name="Beisson J."/>
            <person name="Blanc I."/>
            <person name="Bouhouche K."/>
            <person name="Camara F."/>
            <person name="Duharcourt S."/>
            <person name="Guigo R."/>
            <person name="Gogendeau D."/>
            <person name="Katinka M."/>
            <person name="Keller A.-M."/>
            <person name="Kissmehl R."/>
            <person name="Klotz C."/>
            <person name="Koll F."/>
            <person name="Le Moue A."/>
            <person name="Lepere C."/>
            <person name="Malinsky S."/>
            <person name="Nowacki M."/>
            <person name="Nowak J.K."/>
            <person name="Plattner H."/>
            <person name="Poulain J."/>
            <person name="Ruiz F."/>
            <person name="Serrano V."/>
            <person name="Zagulski M."/>
            <person name="Dessen P."/>
            <person name="Betermier M."/>
            <person name="Weissenbach J."/>
            <person name="Scarpelli C."/>
            <person name="Schachter V."/>
            <person name="Sperling L."/>
            <person name="Meyer E."/>
            <person name="Cohen J."/>
            <person name="Wincker P."/>
        </authorList>
    </citation>
    <scope>NUCLEOTIDE SEQUENCE [LARGE SCALE GENOMIC DNA]</scope>
    <source>
        <strain evidence="6 7">Stock d4-2</strain>
    </source>
</reference>
<dbReference type="PANTHER" id="PTHR38934">
    <property type="entry name" value="HYPHALLY REGULATED CELL WALL PROTEIN 1"/>
    <property type="match status" value="1"/>
</dbReference>
<keyword evidence="5" id="KW-0812">Transmembrane</keyword>
<keyword evidence="3" id="KW-1015">Disulfide bond</keyword>
<dbReference type="InParanoid" id="A0CTR9"/>
<feature type="transmembrane region" description="Helical" evidence="5">
    <location>
        <begin position="961"/>
        <end position="983"/>
    </location>
</feature>
<dbReference type="Pfam" id="PF13948">
    <property type="entry name" value="DUF4215"/>
    <property type="match status" value="5"/>
</dbReference>
<dbReference type="PANTHER" id="PTHR38934:SF6">
    <property type="entry name" value="CHROMOSOME UNDETERMINED SCAFFOLD_176, WHOLE GENOME SHOTGUN SEQUENCE"/>
    <property type="match status" value="1"/>
</dbReference>
<keyword evidence="1" id="KW-0732">Signal</keyword>
<keyword evidence="7" id="KW-1185">Reference proteome</keyword>